<dbReference type="AlphaFoldDB" id="A0A1R0FB40"/>
<gene>
    <name evidence="1" type="ORF">PEB0149_015760</name>
</gene>
<evidence type="ECO:0000313" key="1">
    <source>
        <dbReference type="EMBL" id="OLY44112.1"/>
    </source>
</evidence>
<dbReference type="RefSeq" id="WP_075869280.1">
    <property type="nucleotide sequence ID" value="NZ_CALYQA010000011.1"/>
</dbReference>
<organism evidence="1 2">
    <name type="scientific">Bartonella apis</name>
    <dbReference type="NCBI Taxonomy" id="1686310"/>
    <lineage>
        <taxon>Bacteria</taxon>
        <taxon>Pseudomonadati</taxon>
        <taxon>Pseudomonadota</taxon>
        <taxon>Alphaproteobacteria</taxon>
        <taxon>Hyphomicrobiales</taxon>
        <taxon>Bartonellaceae</taxon>
        <taxon>Bartonella</taxon>
    </lineage>
</organism>
<dbReference type="InterPro" id="IPR011990">
    <property type="entry name" value="TPR-like_helical_dom_sf"/>
</dbReference>
<proteinExistence type="predicted"/>
<protein>
    <recommendedName>
        <fullName evidence="3">Tetratricopeptide repeat-containing protein</fullName>
    </recommendedName>
</protein>
<accession>A0A1R0FB40</accession>
<sequence length="665" mass="74523">MALDSDSKKTLRQKVEDADLALSLKQRAKNDTSWAEAQIELSEALLALADAEENEDDALTHYSEAASGFEKALQVFTRKSNFTRWGGIVVSYVRCLRNYSLREGGEIAVLRLKRGLSLLDQVYKALPKKKGAFDRALILTEKGHVYRALSDIDLARPRAERLKLAMAAFDEAIAILREKENFHYWSLAVSASALVAAELARIESAEKVRGYLELAIERFETALVFFSGDDAPQDLSYVYFEMGRTLMQLATINSPANVDLLEKTLIAFDKASDALNEDSGTQALFRLQSETALALSLLAQQKDRENAIVLLEKSASLYRSNIALIKDQNEALGLAIAYGNLGKDLTQLANLAASPSVELEKRYEAISALRNAIGKEIKLARPLDWLSFFIELGAALQAAANVEVPEKRGQLLREAVKFYNEVLETIKGQKNDKLVNRILQWRALARARLGEDEKSRQGLIWLKQAELDFRLAISKLDLEKDKSDLFRLYSNLSHVLYSMARRKDSEIPVDLLKSANIAVETAFQLVSDGASNNDDEKLEARSHQALILWRLGSFGGVLDAFEKSQAIYEELLVSPLMESKQGKLANIKINYALMLKDRAQKLPATQARPLLEKASKLIGELKEQAHDNNDKKALVRYDEVLTDIKSSSDALAKKRFFNFWPFSRK</sequence>
<evidence type="ECO:0008006" key="3">
    <source>
        <dbReference type="Google" id="ProtNLM"/>
    </source>
</evidence>
<dbReference type="OrthoDB" id="7926491at2"/>
<name>A0A1R0FB40_9HYPH</name>
<comment type="caution">
    <text evidence="1">The sequence shown here is derived from an EMBL/GenBank/DDBJ whole genome shotgun (WGS) entry which is preliminary data.</text>
</comment>
<keyword evidence="2" id="KW-1185">Reference proteome</keyword>
<dbReference type="EMBL" id="LXYT01000001">
    <property type="protein sequence ID" value="OLY44112.1"/>
    <property type="molecule type" value="Genomic_DNA"/>
</dbReference>
<dbReference type="SUPFAM" id="SSF48452">
    <property type="entry name" value="TPR-like"/>
    <property type="match status" value="2"/>
</dbReference>
<reference evidence="1 2" key="1">
    <citation type="submission" date="2016-12" db="EMBL/GenBank/DDBJ databases">
        <title>Comparative genomics of Bartonella apis.</title>
        <authorList>
            <person name="Engel P."/>
        </authorList>
    </citation>
    <scope>NUCLEOTIDE SEQUENCE [LARGE SCALE GENOMIC DNA]</scope>
    <source>
        <strain evidence="1 2">PEB0149</strain>
    </source>
</reference>
<evidence type="ECO:0000313" key="2">
    <source>
        <dbReference type="Proteomes" id="UP000187344"/>
    </source>
</evidence>
<dbReference type="Proteomes" id="UP000187344">
    <property type="component" value="Unassembled WGS sequence"/>
</dbReference>
<dbReference type="Gene3D" id="1.25.40.10">
    <property type="entry name" value="Tetratricopeptide repeat domain"/>
    <property type="match status" value="1"/>
</dbReference>